<evidence type="ECO:0000313" key="2">
    <source>
        <dbReference type="EMBL" id="SEH39179.1"/>
    </source>
</evidence>
<dbReference type="Proteomes" id="UP000183190">
    <property type="component" value="Unassembled WGS sequence"/>
</dbReference>
<protein>
    <submittedName>
        <fullName evidence="2">CpXC protein</fullName>
    </submittedName>
</protein>
<sequence length="216" mass="25340">MSKSHMEKIKCPKCSHESEMLVWETMDTKTDPQIKDMIRSGEVFAWRCPHCDNKSLIFYPTLYHQVKEKYLLCYIPGNPSSAVEYMKTINENNESGYDFNEEYTKRVVSDINQLREKLMILDEGLDDRILEIMKVFAIAELQKNFPDLSVMEIYFNKEEDGSHSFAVKFDNNEWGRTDVDKKSYDQVAESFKVPLAVNDEYLIDTEWALSVIEKEI</sequence>
<dbReference type="AlphaFoldDB" id="A0A1H6HYC9"/>
<feature type="domain" description="CpXC" evidence="1">
    <location>
        <begin position="9"/>
        <end position="134"/>
    </location>
</feature>
<dbReference type="Pfam" id="PF14353">
    <property type="entry name" value="CpXC"/>
    <property type="match status" value="1"/>
</dbReference>
<dbReference type="InterPro" id="IPR025682">
    <property type="entry name" value="CpXC_dom"/>
</dbReference>
<dbReference type="EMBL" id="FNWV01000001">
    <property type="protein sequence ID" value="SEH39179.1"/>
    <property type="molecule type" value="Genomic_DNA"/>
</dbReference>
<accession>A0A1H6HYC9</accession>
<dbReference type="RefSeq" id="WP_074714137.1">
    <property type="nucleotide sequence ID" value="NZ_FNWV01000001.1"/>
</dbReference>
<proteinExistence type="predicted"/>
<reference evidence="2 3" key="1">
    <citation type="submission" date="2016-10" db="EMBL/GenBank/DDBJ databases">
        <authorList>
            <person name="de Groot N.N."/>
        </authorList>
    </citation>
    <scope>NUCLEOTIDE SEQUENCE [LARGE SCALE GENOMIC DNA]</scope>
    <source>
        <strain evidence="2 3">YAD2003</strain>
    </source>
</reference>
<dbReference type="OrthoDB" id="9784124at2"/>
<evidence type="ECO:0000313" key="3">
    <source>
        <dbReference type="Proteomes" id="UP000183190"/>
    </source>
</evidence>
<name>A0A1H6HYC9_RUMFL</name>
<organism evidence="2 3">
    <name type="scientific">Ruminococcus flavefaciens</name>
    <dbReference type="NCBI Taxonomy" id="1265"/>
    <lineage>
        <taxon>Bacteria</taxon>
        <taxon>Bacillati</taxon>
        <taxon>Bacillota</taxon>
        <taxon>Clostridia</taxon>
        <taxon>Eubacteriales</taxon>
        <taxon>Oscillospiraceae</taxon>
        <taxon>Ruminococcus</taxon>
    </lineage>
</organism>
<evidence type="ECO:0000259" key="1">
    <source>
        <dbReference type="Pfam" id="PF14353"/>
    </source>
</evidence>
<gene>
    <name evidence="2" type="ORF">SAMN02910265_00303</name>
</gene>